<protein>
    <submittedName>
        <fullName evidence="1">Uncharacterized protein</fullName>
    </submittedName>
</protein>
<proteinExistence type="predicted"/>
<name>A0A2I0KVU7_PUNGR</name>
<organism evidence="1 2">
    <name type="scientific">Punica granatum</name>
    <name type="common">Pomegranate</name>
    <dbReference type="NCBI Taxonomy" id="22663"/>
    <lineage>
        <taxon>Eukaryota</taxon>
        <taxon>Viridiplantae</taxon>
        <taxon>Streptophyta</taxon>
        <taxon>Embryophyta</taxon>
        <taxon>Tracheophyta</taxon>
        <taxon>Spermatophyta</taxon>
        <taxon>Magnoliopsida</taxon>
        <taxon>eudicotyledons</taxon>
        <taxon>Gunneridae</taxon>
        <taxon>Pentapetalae</taxon>
        <taxon>rosids</taxon>
        <taxon>malvids</taxon>
        <taxon>Myrtales</taxon>
        <taxon>Lythraceae</taxon>
        <taxon>Punica</taxon>
    </lineage>
</organism>
<evidence type="ECO:0000313" key="1">
    <source>
        <dbReference type="EMBL" id="PKI72594.1"/>
    </source>
</evidence>
<reference evidence="1 2" key="1">
    <citation type="submission" date="2017-11" db="EMBL/GenBank/DDBJ databases">
        <title>De-novo sequencing of pomegranate (Punica granatum L.) genome.</title>
        <authorList>
            <person name="Akparov Z."/>
            <person name="Amiraslanov A."/>
            <person name="Hajiyeva S."/>
            <person name="Abbasov M."/>
            <person name="Kaur K."/>
            <person name="Hamwieh A."/>
            <person name="Solovyev V."/>
            <person name="Salamov A."/>
            <person name="Braich B."/>
            <person name="Kosarev P."/>
            <person name="Mahmoud A."/>
            <person name="Hajiyev E."/>
            <person name="Babayeva S."/>
            <person name="Izzatullayeva V."/>
            <person name="Mammadov A."/>
            <person name="Mammadov A."/>
            <person name="Sharifova S."/>
            <person name="Ojaghi J."/>
            <person name="Eynullazada K."/>
            <person name="Bayramov B."/>
            <person name="Abdulazimova A."/>
            <person name="Shahmuradov I."/>
        </authorList>
    </citation>
    <scope>NUCLEOTIDE SEQUENCE [LARGE SCALE GENOMIC DNA]</scope>
    <source>
        <strain evidence="2">cv. AG2017</strain>
        <tissue evidence="1">Leaf</tissue>
    </source>
</reference>
<dbReference type="Proteomes" id="UP000233551">
    <property type="component" value="Unassembled WGS sequence"/>
</dbReference>
<dbReference type="AlphaFoldDB" id="A0A2I0KVU7"/>
<accession>A0A2I0KVU7</accession>
<gene>
    <name evidence="1" type="ORF">CRG98_006971</name>
</gene>
<sequence>MAQRTTPARFRPVQSLATPIGVVAGIEVPPAGIETPLDFDHRPPIGVVTPSEITGDPNWGKWMTGIEARLTY</sequence>
<evidence type="ECO:0000313" key="2">
    <source>
        <dbReference type="Proteomes" id="UP000233551"/>
    </source>
</evidence>
<keyword evidence="2" id="KW-1185">Reference proteome</keyword>
<comment type="caution">
    <text evidence="1">The sequence shown here is derived from an EMBL/GenBank/DDBJ whole genome shotgun (WGS) entry which is preliminary data.</text>
</comment>
<dbReference type="EMBL" id="PGOL01000319">
    <property type="protein sequence ID" value="PKI72594.1"/>
    <property type="molecule type" value="Genomic_DNA"/>
</dbReference>